<dbReference type="EMBL" id="CABFNO020001436">
    <property type="protein sequence ID" value="CAG9987562.1"/>
    <property type="molecule type" value="Genomic_DNA"/>
</dbReference>
<proteinExistence type="predicted"/>
<sequence>MTDKSYSICGVFTIALNAAGQYVKVEDAIIDALAQIPEAVSDTRRYIKLYAETKDHRLEERTFDLYLSILKALNHIMRFFAERSVNKFAGSLFKQHSYQKDLFSSIDNIKAQVSRVKEESEHCMQRRVADMQKSIVNTDQNATKSLQLLQALYNQLILQEPRSSFDQGAPASNNKKQLDSLLTAVQFDGDAVSRDIQTCLRSGHASDEAFQAKAAKLIESPQLKNFIVSNANQGALLINGNEDMSATEGISPVSLVSARIAVASESTPQTLSLSFFCTEHHPYGGPPRPPAPAVMMATLTAQLLTKMVERSLSIDLSFCDDLEMEDISGLNLKTLSLIFSELAKQIPEGTILVCLIDGIDMYETGDFREDVDTIIRRMARQVSKRTKMIFKLIVTCSGRARAIQTHFASVINMEESVEPDDSSRWRIDNSDILEDLQHTGP</sequence>
<reference evidence="1" key="1">
    <citation type="submission" date="2021-10" db="EMBL/GenBank/DDBJ databases">
        <authorList>
            <person name="Piombo E."/>
        </authorList>
    </citation>
    <scope>NUCLEOTIDE SEQUENCE</scope>
</reference>
<name>A0A9N9UC42_9HYPO</name>
<dbReference type="Proteomes" id="UP000754883">
    <property type="component" value="Unassembled WGS sequence"/>
</dbReference>
<gene>
    <name evidence="1" type="ORF">CBYS24578_00014894</name>
</gene>
<keyword evidence="2" id="KW-1185">Reference proteome</keyword>
<dbReference type="OrthoDB" id="5419927at2759"/>
<evidence type="ECO:0000313" key="1">
    <source>
        <dbReference type="EMBL" id="CAG9987562.1"/>
    </source>
</evidence>
<dbReference type="PANTHER" id="PTHR40619:SF3">
    <property type="entry name" value="FUNGAL STAND N-TERMINAL GOODBYE DOMAIN-CONTAINING PROTEIN"/>
    <property type="match status" value="1"/>
</dbReference>
<dbReference type="AlphaFoldDB" id="A0A9N9UC42"/>
<comment type="caution">
    <text evidence="1">The sequence shown here is derived from an EMBL/GenBank/DDBJ whole genome shotgun (WGS) entry which is preliminary data.</text>
</comment>
<evidence type="ECO:0000313" key="2">
    <source>
        <dbReference type="Proteomes" id="UP000754883"/>
    </source>
</evidence>
<accession>A0A9N9UC42</accession>
<organism evidence="1 2">
    <name type="scientific">Clonostachys byssicola</name>
    <dbReference type="NCBI Taxonomy" id="160290"/>
    <lineage>
        <taxon>Eukaryota</taxon>
        <taxon>Fungi</taxon>
        <taxon>Dikarya</taxon>
        <taxon>Ascomycota</taxon>
        <taxon>Pezizomycotina</taxon>
        <taxon>Sordariomycetes</taxon>
        <taxon>Hypocreomycetidae</taxon>
        <taxon>Hypocreales</taxon>
        <taxon>Bionectriaceae</taxon>
        <taxon>Clonostachys</taxon>
    </lineage>
</organism>
<protein>
    <submittedName>
        <fullName evidence="1">Uncharacterized protein</fullName>
    </submittedName>
</protein>
<dbReference type="PANTHER" id="PTHR40619">
    <property type="entry name" value="FUNGAL STAND N-TERMINAL GOODBYE DOMAIN-CONTAINING PROTEIN"/>
    <property type="match status" value="1"/>
</dbReference>